<evidence type="ECO:0000313" key="2">
    <source>
        <dbReference type="EMBL" id="RDW81967.1"/>
    </source>
</evidence>
<dbReference type="EMBL" id="PDLM01000003">
    <property type="protein sequence ID" value="RDW81967.1"/>
    <property type="molecule type" value="Genomic_DNA"/>
</dbReference>
<protein>
    <submittedName>
        <fullName evidence="2">Uncharacterized protein</fullName>
    </submittedName>
</protein>
<proteinExistence type="predicted"/>
<dbReference type="OrthoDB" id="5394557at2759"/>
<feature type="compositionally biased region" description="Polar residues" evidence="1">
    <location>
        <begin position="389"/>
        <end position="412"/>
    </location>
</feature>
<feature type="region of interest" description="Disordered" evidence="1">
    <location>
        <begin position="1"/>
        <end position="30"/>
    </location>
</feature>
<comment type="caution">
    <text evidence="2">The sequence shown here is derived from an EMBL/GenBank/DDBJ whole genome shotgun (WGS) entry which is preliminary data.</text>
</comment>
<keyword evidence="3" id="KW-1185">Reference proteome</keyword>
<feature type="region of interest" description="Disordered" evidence="1">
    <location>
        <begin position="376"/>
        <end position="481"/>
    </location>
</feature>
<accession>A0A3D8S6N0</accession>
<evidence type="ECO:0000313" key="3">
    <source>
        <dbReference type="Proteomes" id="UP000256645"/>
    </source>
</evidence>
<dbReference type="Proteomes" id="UP000256645">
    <property type="component" value="Unassembled WGS sequence"/>
</dbReference>
<name>A0A3D8S6N0_9HELO</name>
<dbReference type="STRING" id="1849047.A0A3D8S6N0"/>
<feature type="compositionally biased region" description="Polar residues" evidence="1">
    <location>
        <begin position="345"/>
        <end position="355"/>
    </location>
</feature>
<organism evidence="2 3">
    <name type="scientific">Coleophoma cylindrospora</name>
    <dbReference type="NCBI Taxonomy" id="1849047"/>
    <lineage>
        <taxon>Eukaryota</taxon>
        <taxon>Fungi</taxon>
        <taxon>Dikarya</taxon>
        <taxon>Ascomycota</taxon>
        <taxon>Pezizomycotina</taxon>
        <taxon>Leotiomycetes</taxon>
        <taxon>Helotiales</taxon>
        <taxon>Dermateaceae</taxon>
        <taxon>Coleophoma</taxon>
    </lineage>
</organism>
<reference evidence="2 3" key="1">
    <citation type="journal article" date="2018" name="IMA Fungus">
        <title>IMA Genome-F 9: Draft genome sequence of Annulohypoxylon stygium, Aspergillus mulundensis, Berkeleyomyces basicola (syn. Thielaviopsis basicola), Ceratocystis smalleyi, two Cercospora beticola strains, Coleophoma cylindrospora, Fusarium fracticaudum, Phialophora cf. hyalina, and Morchella septimelata.</title>
        <authorList>
            <person name="Wingfield B.D."/>
            <person name="Bills G.F."/>
            <person name="Dong Y."/>
            <person name="Huang W."/>
            <person name="Nel W.J."/>
            <person name="Swalarsk-Parry B.S."/>
            <person name="Vaghefi N."/>
            <person name="Wilken P.M."/>
            <person name="An Z."/>
            <person name="de Beer Z.W."/>
            <person name="De Vos L."/>
            <person name="Chen L."/>
            <person name="Duong T.A."/>
            <person name="Gao Y."/>
            <person name="Hammerbacher A."/>
            <person name="Kikkert J.R."/>
            <person name="Li Y."/>
            <person name="Li H."/>
            <person name="Li K."/>
            <person name="Li Q."/>
            <person name="Liu X."/>
            <person name="Ma X."/>
            <person name="Naidoo K."/>
            <person name="Pethybridge S.J."/>
            <person name="Sun J."/>
            <person name="Steenkamp E.T."/>
            <person name="van der Nest M.A."/>
            <person name="van Wyk S."/>
            <person name="Wingfield M.J."/>
            <person name="Xiong C."/>
            <person name="Yue Q."/>
            <person name="Zhang X."/>
        </authorList>
    </citation>
    <scope>NUCLEOTIDE SEQUENCE [LARGE SCALE GENOMIC DNA]</scope>
    <source>
        <strain evidence="2 3">BP6252</strain>
    </source>
</reference>
<evidence type="ECO:0000256" key="1">
    <source>
        <dbReference type="SAM" id="MobiDB-lite"/>
    </source>
</evidence>
<feature type="compositionally biased region" description="Polar residues" evidence="1">
    <location>
        <begin position="472"/>
        <end position="481"/>
    </location>
</feature>
<dbReference type="AlphaFoldDB" id="A0A3D8S6N0"/>
<gene>
    <name evidence="2" type="ORF">BP6252_03079</name>
</gene>
<sequence length="481" mass="52014">MVTRAPYCGDDAHTFRRTSRSGNIHQPIHDRPYSQSLAVNHSSRTYQESFRDDQDDSLDSEGVRKRVAVAVSVVVAESARSVAVGNQRMEDLAYRAKTLGTMRANSFEYVQSTETPMKAEIAEMTFEPAGTRQLAFRPTPHYGNYTAQSYSQQVSSIGPDNWTPYRANSLPGCQYSGKAPHGLSSYQPEYPDVDSHGVDYSVQGNGAQLLSSEYIGTPSYGFSGIQRNWISTPPLSRNSLMFSDQGQTNYGPEQVTYHGNDYAIRSPSSPDGRSYSVGSGLPAPAPIAGNDRVLPYPAINRPVQPAGPYLRSNDNGYNSQNGAQQYNNMEILEPSALKPAHPSMLSETGAGSSSYGPVGHSLENVPSLQIYQPHPMSVSQQHGEMYSTGGESTSLRGSFQGLSMRNDSTNDLSYSYGPSSDSASSKRESHSSSSSGESSVPALANGHAYIPHNQNSYSTAAAPIESRPMAHRSSNSSLQAV</sequence>
<feature type="compositionally biased region" description="Low complexity" evidence="1">
    <location>
        <begin position="413"/>
        <end position="423"/>
    </location>
</feature>
<feature type="region of interest" description="Disordered" evidence="1">
    <location>
        <begin position="340"/>
        <end position="361"/>
    </location>
</feature>